<evidence type="ECO:0000256" key="1">
    <source>
        <dbReference type="SAM" id="MobiDB-lite"/>
    </source>
</evidence>
<dbReference type="NCBIfam" id="TIGR02605">
    <property type="entry name" value="CxxC_CxxC_SSSS"/>
    <property type="match status" value="1"/>
</dbReference>
<comment type="caution">
    <text evidence="3">The sequence shown here is derived from an EMBL/GenBank/DDBJ whole genome shotgun (WGS) entry which is preliminary data.</text>
</comment>
<dbReference type="InterPro" id="IPR013429">
    <property type="entry name" value="Regulatory_FmdB_Zinc_ribbon"/>
</dbReference>
<keyword evidence="4" id="KW-1185">Reference proteome</keyword>
<dbReference type="SMART" id="SM00834">
    <property type="entry name" value="CxxC_CXXC_SSSS"/>
    <property type="match status" value="1"/>
</dbReference>
<dbReference type="EMBL" id="SHLD01000001">
    <property type="protein sequence ID" value="RZU73129.1"/>
    <property type="molecule type" value="Genomic_DNA"/>
</dbReference>
<feature type="compositionally biased region" description="Low complexity" evidence="1">
    <location>
        <begin position="110"/>
        <end position="153"/>
    </location>
</feature>
<dbReference type="Proteomes" id="UP000294114">
    <property type="component" value="Unassembled WGS sequence"/>
</dbReference>
<proteinExistence type="predicted"/>
<gene>
    <name evidence="3" type="ORF">EV384_1526</name>
</gene>
<feature type="domain" description="Putative regulatory protein FmdB zinc ribbon" evidence="2">
    <location>
        <begin position="37"/>
        <end position="76"/>
    </location>
</feature>
<dbReference type="PANTHER" id="PTHR34404:SF2">
    <property type="entry name" value="CONSERVED SERINE RICH PROTEIN"/>
    <property type="match status" value="1"/>
</dbReference>
<feature type="region of interest" description="Disordered" evidence="1">
    <location>
        <begin position="86"/>
        <end position="153"/>
    </location>
</feature>
<sequence length="153" mass="15520">MWDRPLPLDEPGPDDAPLALEYVECQPAVPDPEENVPTYQYACTACGQQLEAVQSFSDEPLTECPACEGRLRKVFNSVGIVFKGSGFYRTDSRSSGAETAASTPSKPAKSESSSGGDSGSSSGSSTGSSTGSSSSTSGGSAKTPAASTSSSSS</sequence>
<dbReference type="AlphaFoldDB" id="A0A4Q8B8B9"/>
<accession>A0A4Q8B8B9</accession>
<protein>
    <submittedName>
        <fullName evidence="3">Putative FmdB family regulatory protein</fullName>
    </submittedName>
</protein>
<name>A0A4Q8B8B9_9ACTN</name>
<evidence type="ECO:0000313" key="3">
    <source>
        <dbReference type="EMBL" id="RZU73129.1"/>
    </source>
</evidence>
<feature type="compositionally biased region" description="Polar residues" evidence="1">
    <location>
        <begin position="93"/>
        <end position="105"/>
    </location>
</feature>
<dbReference type="PANTHER" id="PTHR34404">
    <property type="entry name" value="REGULATORY PROTEIN, FMDB FAMILY"/>
    <property type="match status" value="1"/>
</dbReference>
<dbReference type="Pfam" id="PF09723">
    <property type="entry name" value="Zn_ribbon_8"/>
    <property type="match status" value="1"/>
</dbReference>
<evidence type="ECO:0000259" key="2">
    <source>
        <dbReference type="SMART" id="SM00834"/>
    </source>
</evidence>
<organism evidence="3 4">
    <name type="scientific">Micromonospora kangleipakensis</name>
    <dbReference type="NCBI Taxonomy" id="1077942"/>
    <lineage>
        <taxon>Bacteria</taxon>
        <taxon>Bacillati</taxon>
        <taxon>Actinomycetota</taxon>
        <taxon>Actinomycetes</taxon>
        <taxon>Micromonosporales</taxon>
        <taxon>Micromonosporaceae</taxon>
        <taxon>Micromonospora</taxon>
    </lineage>
</organism>
<evidence type="ECO:0000313" key="4">
    <source>
        <dbReference type="Proteomes" id="UP000294114"/>
    </source>
</evidence>
<reference evidence="3 4" key="1">
    <citation type="submission" date="2019-02" db="EMBL/GenBank/DDBJ databases">
        <title>Sequencing the genomes of 1000 actinobacteria strains.</title>
        <authorList>
            <person name="Klenk H.-P."/>
        </authorList>
    </citation>
    <scope>NUCLEOTIDE SEQUENCE [LARGE SCALE GENOMIC DNA]</scope>
    <source>
        <strain evidence="3 4">DSM 45612</strain>
    </source>
</reference>